<reference evidence="1" key="2">
    <citation type="submission" date="2020-09" db="EMBL/GenBank/DDBJ databases">
        <authorList>
            <person name="Sun Q."/>
            <person name="Zhou Y."/>
        </authorList>
    </citation>
    <scope>NUCLEOTIDE SEQUENCE</scope>
    <source>
        <strain evidence="1">CGMCC 1.15178</strain>
    </source>
</reference>
<dbReference type="AlphaFoldDB" id="A0A916ZBN5"/>
<name>A0A916ZBN5_9BACL</name>
<dbReference type="RefSeq" id="WP_188995875.1">
    <property type="nucleotide sequence ID" value="NZ_BMHP01000003.1"/>
</dbReference>
<keyword evidence="2" id="KW-1185">Reference proteome</keyword>
<organism evidence="1 2">
    <name type="scientific">Paenibacillus nasutitermitis</name>
    <dbReference type="NCBI Taxonomy" id="1652958"/>
    <lineage>
        <taxon>Bacteria</taxon>
        <taxon>Bacillati</taxon>
        <taxon>Bacillota</taxon>
        <taxon>Bacilli</taxon>
        <taxon>Bacillales</taxon>
        <taxon>Paenibacillaceae</taxon>
        <taxon>Paenibacillus</taxon>
    </lineage>
</organism>
<evidence type="ECO:0000313" key="2">
    <source>
        <dbReference type="Proteomes" id="UP000612456"/>
    </source>
</evidence>
<evidence type="ECO:0000313" key="1">
    <source>
        <dbReference type="EMBL" id="GGD84885.1"/>
    </source>
</evidence>
<evidence type="ECO:0008006" key="3">
    <source>
        <dbReference type="Google" id="ProtNLM"/>
    </source>
</evidence>
<dbReference type="Proteomes" id="UP000612456">
    <property type="component" value="Unassembled WGS sequence"/>
</dbReference>
<sequence length="431" mass="50002">MVKIQITSRGIKKTLRKFDYLQAIAEYIWNGFDAKATVVAFKVDWNALGGIERIIISDNGYGIDRKVLERKFTPFYESEKQIDPANRVRMSSAMHGKNGIGRLTFHSFCSQAVWTTTYKEDGLENRTYSIHIASESLDTYNVSDVPAAHDRTGTTVTFDHIHEDIDLAELRQFLSREFGWFLELHSGRKFTVLMEDGKPLDYSGIIGDREMRELEHPGTKTRFAVKFIRWRERINHEYSRLYFLDSRMKEKYKQPTSFNNKGDSFYHSVYIQSRLFDDFDFMSEEQYGQQEMAFGLSRKNEAFQYLLEEVNQLISGKRKPFLKSYSDMVLTDLAAADAFPFFGDTPEGRGRREELEYLIQELYRIEPRIFARLNPEQKKVLVHLLDLSMQTADRKRLFEVLSGVIRPEGPERQELAGLLESGEAALSAGLD</sequence>
<dbReference type="Gene3D" id="3.30.565.10">
    <property type="entry name" value="Histidine kinase-like ATPase, C-terminal domain"/>
    <property type="match status" value="1"/>
</dbReference>
<dbReference type="EMBL" id="BMHP01000003">
    <property type="protein sequence ID" value="GGD84885.1"/>
    <property type="molecule type" value="Genomic_DNA"/>
</dbReference>
<dbReference type="SUPFAM" id="SSF55874">
    <property type="entry name" value="ATPase domain of HSP90 chaperone/DNA topoisomerase II/histidine kinase"/>
    <property type="match status" value="1"/>
</dbReference>
<gene>
    <name evidence="1" type="ORF">GCM10010911_49070</name>
</gene>
<comment type="caution">
    <text evidence="1">The sequence shown here is derived from an EMBL/GenBank/DDBJ whole genome shotgun (WGS) entry which is preliminary data.</text>
</comment>
<accession>A0A916ZBN5</accession>
<dbReference type="InterPro" id="IPR036890">
    <property type="entry name" value="HATPase_C_sf"/>
</dbReference>
<reference evidence="1" key="1">
    <citation type="journal article" date="2014" name="Int. J. Syst. Evol. Microbiol.">
        <title>Complete genome sequence of Corynebacterium casei LMG S-19264T (=DSM 44701T), isolated from a smear-ripened cheese.</title>
        <authorList>
            <consortium name="US DOE Joint Genome Institute (JGI-PGF)"/>
            <person name="Walter F."/>
            <person name="Albersmeier A."/>
            <person name="Kalinowski J."/>
            <person name="Ruckert C."/>
        </authorList>
    </citation>
    <scope>NUCLEOTIDE SEQUENCE</scope>
    <source>
        <strain evidence="1">CGMCC 1.15178</strain>
    </source>
</reference>
<protein>
    <recommendedName>
        <fullName evidence="3">ATP-binding protein</fullName>
    </recommendedName>
</protein>
<dbReference type="Pfam" id="PF13589">
    <property type="entry name" value="HATPase_c_3"/>
    <property type="match status" value="1"/>
</dbReference>
<proteinExistence type="predicted"/>